<dbReference type="InterPro" id="IPR019734">
    <property type="entry name" value="TPR_rpt"/>
</dbReference>
<keyword evidence="3" id="KW-1185">Reference proteome</keyword>
<dbReference type="EMBL" id="CP060636">
    <property type="protein sequence ID" value="QNM13678.1"/>
    <property type="molecule type" value="Genomic_DNA"/>
</dbReference>
<dbReference type="PROSITE" id="PS50943">
    <property type="entry name" value="HTH_CROC1"/>
    <property type="match status" value="1"/>
</dbReference>
<dbReference type="KEGG" id="ehn:H9Q80_06965"/>
<dbReference type="Gene3D" id="1.10.260.40">
    <property type="entry name" value="lambda repressor-like DNA-binding domains"/>
    <property type="match status" value="1"/>
</dbReference>
<sequence>MPFEEKILNTNIEKSKRLGAFIRYHREEEKMSLSFMANTVKISKAYLSEIEHGKKTPQPYTLQQILKVLEIKFYPEMDLFYQSENLLKQLFENYSNLNEQEEIRCFDILNENSYFEYSYGFLQYYLMKFMYELRFHHNQTKINHYRKCIEKYINLLNEDEQSIFYDLCGQENIRKENYLEAAMLLNKSLACQSSITEPMVHYHLCAIHQYLNKAAIALSHCFKAQELFNKQFAFERMLYLAIYEANCYSGLRSYDKAEELYLFVLQKTNLTSLKHIQITIYNNLSWNALKQENYKKCVTYVKQAIQLSSKFIDIFIYLPISYYYLSDFDMCKASIEKYQSTYTDTNYHKYVLEALTFMMNHDFIQALNSLKKSLSLCKEYEMRIVILKQICFVLNKLKAYPELCEYQDMLLHAYEGY</sequence>
<dbReference type="CDD" id="cd00093">
    <property type="entry name" value="HTH_XRE"/>
    <property type="match status" value="1"/>
</dbReference>
<reference evidence="2 3" key="1">
    <citation type="submission" date="2020-08" db="EMBL/GenBank/DDBJ databases">
        <authorList>
            <person name="Liu C."/>
            <person name="Sun Q."/>
        </authorList>
    </citation>
    <scope>NUCLEOTIDE SEQUENCE [LARGE SCALE GENOMIC DNA]</scope>
    <source>
        <strain evidence="2 3">NSJ-61</strain>
    </source>
</reference>
<dbReference type="InterPro" id="IPR011990">
    <property type="entry name" value="TPR-like_helical_dom_sf"/>
</dbReference>
<dbReference type="SMART" id="SM00028">
    <property type="entry name" value="TPR"/>
    <property type="match status" value="3"/>
</dbReference>
<dbReference type="InterPro" id="IPR001387">
    <property type="entry name" value="Cro/C1-type_HTH"/>
</dbReference>
<name>A0A7G9GS96_9FIRM</name>
<evidence type="ECO:0000313" key="2">
    <source>
        <dbReference type="EMBL" id="QNM13678.1"/>
    </source>
</evidence>
<dbReference type="SUPFAM" id="SSF48452">
    <property type="entry name" value="TPR-like"/>
    <property type="match status" value="1"/>
</dbReference>
<protein>
    <submittedName>
        <fullName evidence="2">Helix-turn-helix transcriptional regulator</fullName>
    </submittedName>
</protein>
<accession>A0A7G9GS96</accession>
<feature type="domain" description="HTH cro/C1-type" evidence="1">
    <location>
        <begin position="22"/>
        <end position="80"/>
    </location>
</feature>
<evidence type="ECO:0000259" key="1">
    <source>
        <dbReference type="PROSITE" id="PS50943"/>
    </source>
</evidence>
<dbReference type="RefSeq" id="WP_117454649.1">
    <property type="nucleotide sequence ID" value="NZ_CP060636.1"/>
</dbReference>
<gene>
    <name evidence="2" type="ORF">H9Q80_06965</name>
</gene>
<dbReference type="InterPro" id="IPR010982">
    <property type="entry name" value="Lambda_DNA-bd_dom_sf"/>
</dbReference>
<organism evidence="2 3">
    <name type="scientific">[Eubacterium] hominis</name>
    <dbReference type="NCBI Taxonomy" id="2764325"/>
    <lineage>
        <taxon>Bacteria</taxon>
        <taxon>Bacillati</taxon>
        <taxon>Bacillota</taxon>
        <taxon>Erysipelotrichia</taxon>
        <taxon>Erysipelotrichales</taxon>
        <taxon>Erysipelotrichaceae</taxon>
        <taxon>Amedibacillus</taxon>
    </lineage>
</organism>
<proteinExistence type="predicted"/>
<dbReference type="SUPFAM" id="SSF47413">
    <property type="entry name" value="lambda repressor-like DNA-binding domains"/>
    <property type="match status" value="1"/>
</dbReference>
<dbReference type="SMART" id="SM00530">
    <property type="entry name" value="HTH_XRE"/>
    <property type="match status" value="1"/>
</dbReference>
<evidence type="ECO:0000313" key="3">
    <source>
        <dbReference type="Proteomes" id="UP000515856"/>
    </source>
</evidence>
<dbReference type="Proteomes" id="UP000515856">
    <property type="component" value="Chromosome"/>
</dbReference>
<dbReference type="AlphaFoldDB" id="A0A7G9GS96"/>
<dbReference type="Gene3D" id="1.25.40.10">
    <property type="entry name" value="Tetratricopeptide repeat domain"/>
    <property type="match status" value="1"/>
</dbReference>
<dbReference type="GO" id="GO:0003677">
    <property type="term" value="F:DNA binding"/>
    <property type="evidence" value="ECO:0007669"/>
    <property type="project" value="InterPro"/>
</dbReference>
<dbReference type="Pfam" id="PF01381">
    <property type="entry name" value="HTH_3"/>
    <property type="match status" value="1"/>
</dbReference>